<feature type="non-terminal residue" evidence="1">
    <location>
        <position position="1"/>
    </location>
</feature>
<dbReference type="EMBL" id="JANCLV010000028">
    <property type="protein sequence ID" value="MCP9002062.1"/>
    <property type="molecule type" value="Genomic_DNA"/>
</dbReference>
<gene>
    <name evidence="1" type="ORF">NFC73_20370</name>
</gene>
<proteinExistence type="predicted"/>
<evidence type="ECO:0000313" key="2">
    <source>
        <dbReference type="Proteomes" id="UP001524318"/>
    </source>
</evidence>
<sequence>AGSSGRGDFFFKEGLLFDGDSMGVATPDYSGVLQRSLELKRVATPVARRWSPIDGRVGRLWAGRS</sequence>
<comment type="caution">
    <text evidence="1">The sequence shown here is derived from an EMBL/GenBank/DDBJ whole genome shotgun (WGS) entry which is preliminary data.</text>
</comment>
<evidence type="ECO:0000313" key="1">
    <source>
        <dbReference type="EMBL" id="MCP9002062.1"/>
    </source>
</evidence>
<organism evidence="1 2">
    <name type="scientific">Pseudarthrobacter humi</name>
    <dbReference type="NCBI Taxonomy" id="2952523"/>
    <lineage>
        <taxon>Bacteria</taxon>
        <taxon>Bacillati</taxon>
        <taxon>Actinomycetota</taxon>
        <taxon>Actinomycetes</taxon>
        <taxon>Micrococcales</taxon>
        <taxon>Micrococcaceae</taxon>
        <taxon>Pseudarthrobacter</taxon>
    </lineage>
</organism>
<name>A0ABT1LUF3_9MICC</name>
<keyword evidence="2" id="KW-1185">Reference proteome</keyword>
<reference evidence="1 2" key="1">
    <citation type="submission" date="2022-06" db="EMBL/GenBank/DDBJ databases">
        <title>Pseudarthrobacter sp. strain RMG13 Genome sequencing and assembly.</title>
        <authorList>
            <person name="Kim I."/>
        </authorList>
    </citation>
    <scope>NUCLEOTIDE SEQUENCE [LARGE SCALE GENOMIC DNA]</scope>
    <source>
        <strain evidence="1 2">RMG13</strain>
    </source>
</reference>
<accession>A0ABT1LUF3</accession>
<dbReference type="RefSeq" id="WP_254753248.1">
    <property type="nucleotide sequence ID" value="NZ_JANCLV010000028.1"/>
</dbReference>
<dbReference type="Proteomes" id="UP001524318">
    <property type="component" value="Unassembled WGS sequence"/>
</dbReference>
<protein>
    <submittedName>
        <fullName evidence="1">Uncharacterized protein</fullName>
    </submittedName>
</protein>